<evidence type="ECO:0000313" key="7">
    <source>
        <dbReference type="Proteomes" id="UP000070224"/>
    </source>
</evidence>
<dbReference type="InterPro" id="IPR016047">
    <property type="entry name" value="M23ase_b-sheet_dom"/>
</dbReference>
<proteinExistence type="predicted"/>
<dbReference type="Pfam" id="PF01551">
    <property type="entry name" value="Peptidase_M23"/>
    <property type="match status" value="1"/>
</dbReference>
<organism evidence="6 7">
    <name type="scientific">Porphyromonas somerae</name>
    <dbReference type="NCBI Taxonomy" id="322095"/>
    <lineage>
        <taxon>Bacteria</taxon>
        <taxon>Pseudomonadati</taxon>
        <taxon>Bacteroidota</taxon>
        <taxon>Bacteroidia</taxon>
        <taxon>Bacteroidales</taxon>
        <taxon>Porphyromonadaceae</taxon>
        <taxon>Porphyromonas</taxon>
    </lineage>
</organism>
<gene>
    <name evidence="6" type="ORF">HMPREF3185_00047</name>
</gene>
<dbReference type="PANTHER" id="PTHR21666:SF289">
    <property type="entry name" value="L-ALA--D-GLU ENDOPEPTIDASE"/>
    <property type="match status" value="1"/>
</dbReference>
<evidence type="ECO:0000259" key="5">
    <source>
        <dbReference type="Pfam" id="PF01551"/>
    </source>
</evidence>
<dbReference type="InterPro" id="IPR011055">
    <property type="entry name" value="Dup_hybrid_motif"/>
</dbReference>
<accession>A0A134BGA9</accession>
<comment type="caution">
    <text evidence="6">The sequence shown here is derived from an EMBL/GenBank/DDBJ whole genome shotgun (WGS) entry which is preliminary data.</text>
</comment>
<feature type="signal peptide" evidence="4">
    <location>
        <begin position="1"/>
        <end position="32"/>
    </location>
</feature>
<evidence type="ECO:0000256" key="3">
    <source>
        <dbReference type="SAM" id="MobiDB-lite"/>
    </source>
</evidence>
<dbReference type="InterPro" id="IPR050570">
    <property type="entry name" value="Cell_wall_metabolism_enzyme"/>
</dbReference>
<dbReference type="RefSeq" id="WP_060934705.1">
    <property type="nucleotide sequence ID" value="NZ_KQ960409.1"/>
</dbReference>
<protein>
    <submittedName>
        <fullName evidence="6">Peptidase, M23 family</fullName>
    </submittedName>
</protein>
<feature type="domain" description="M23ase beta-sheet core" evidence="5">
    <location>
        <begin position="373"/>
        <end position="466"/>
    </location>
</feature>
<dbReference type="STRING" id="322095.HMPREF3185_00047"/>
<dbReference type="PATRIC" id="fig|322095.3.peg.47"/>
<evidence type="ECO:0000256" key="1">
    <source>
        <dbReference type="ARBA" id="ARBA00022729"/>
    </source>
</evidence>
<dbReference type="Gene3D" id="6.10.250.3150">
    <property type="match status" value="1"/>
</dbReference>
<keyword evidence="2" id="KW-0175">Coiled coil</keyword>
<dbReference type="CDD" id="cd12797">
    <property type="entry name" value="M23_peptidase"/>
    <property type="match status" value="1"/>
</dbReference>
<dbReference type="Proteomes" id="UP000070224">
    <property type="component" value="Unassembled WGS sequence"/>
</dbReference>
<dbReference type="PANTHER" id="PTHR21666">
    <property type="entry name" value="PEPTIDASE-RELATED"/>
    <property type="match status" value="1"/>
</dbReference>
<feature type="coiled-coil region" evidence="2">
    <location>
        <begin position="40"/>
        <end position="81"/>
    </location>
</feature>
<feature type="compositionally biased region" description="Basic and acidic residues" evidence="3">
    <location>
        <begin position="265"/>
        <end position="274"/>
    </location>
</feature>
<evidence type="ECO:0000313" key="6">
    <source>
        <dbReference type="EMBL" id="KXB78919.1"/>
    </source>
</evidence>
<evidence type="ECO:0000256" key="2">
    <source>
        <dbReference type="SAM" id="Coils"/>
    </source>
</evidence>
<dbReference type="SUPFAM" id="SSF51261">
    <property type="entry name" value="Duplicated hybrid motif"/>
    <property type="match status" value="1"/>
</dbReference>
<feature type="chain" id="PRO_5007462636" evidence="4">
    <location>
        <begin position="33"/>
        <end position="472"/>
    </location>
</feature>
<dbReference type="OrthoDB" id="9815884at2"/>
<evidence type="ECO:0000256" key="4">
    <source>
        <dbReference type="SAM" id="SignalP"/>
    </source>
</evidence>
<dbReference type="Gene3D" id="2.70.70.10">
    <property type="entry name" value="Glucose Permease (Domain IIA)"/>
    <property type="match status" value="1"/>
</dbReference>
<keyword evidence="7" id="KW-1185">Reference proteome</keyword>
<name>A0A134BGA9_9PORP</name>
<keyword evidence="1 4" id="KW-0732">Signal</keyword>
<dbReference type="EMBL" id="LSDK01000005">
    <property type="protein sequence ID" value="KXB78919.1"/>
    <property type="molecule type" value="Genomic_DNA"/>
</dbReference>
<feature type="region of interest" description="Disordered" evidence="3">
    <location>
        <begin position="265"/>
        <end position="320"/>
    </location>
</feature>
<dbReference type="AlphaFoldDB" id="A0A134BGA9"/>
<sequence>MIAYARYQLRHCLTLALLLVSSLLALTPEAAAQGRKSKTLQRLEQERKQLLRSIEASDKKLQQLRRDTRNEEQTLRTVKEQVEQRRQVVAVLGNEVSGLQARIDTLSGHIGRLHRRESALLLRYRAALVQLQRIDTHIDPVLFVLSSQNPAEARERQRFLSRYSRAVREASVALRTTRTEIEATKAEVGRTHSEKEQLLSLREAEKKKLEAEEQQRAAQVKDLQGKQQVLAQDLSRQKQKAEDLDRKIQAQVEAEIVAAQRRAAELQRRREEARRRRQAQRTQPTPPPSTGRSGRGKGTTPPPPPPPPADDEPEERRAATPGGYAMDANERALASSFAQNKGRLPAPIRGSYSILRTFGVHQHSEHNRVQVNSSGVDFGVNGDSRAYAVFSGVVSRVFVIPGYGTAVILRHGNYLTVYANLSSVAVSTGARVSTGQAIGSVGASPDGSSGRLLHFQLWHERTKLNPLAWIKR</sequence>
<reference evidence="7" key="1">
    <citation type="submission" date="2016-01" db="EMBL/GenBank/DDBJ databases">
        <authorList>
            <person name="Mitreva M."/>
            <person name="Pepin K.H."/>
            <person name="Mihindukulasuriya K.A."/>
            <person name="Fulton R."/>
            <person name="Fronick C."/>
            <person name="O'Laughlin M."/>
            <person name="Miner T."/>
            <person name="Herter B."/>
            <person name="Rosa B.A."/>
            <person name="Cordes M."/>
            <person name="Tomlinson C."/>
            <person name="Wollam A."/>
            <person name="Palsikar V.B."/>
            <person name="Mardis E.R."/>
            <person name="Wilson R.K."/>
        </authorList>
    </citation>
    <scope>NUCLEOTIDE SEQUENCE [LARGE SCALE GENOMIC DNA]</scope>
    <source>
        <strain evidence="7">KA00683</strain>
    </source>
</reference>
<dbReference type="GO" id="GO:0004222">
    <property type="term" value="F:metalloendopeptidase activity"/>
    <property type="evidence" value="ECO:0007669"/>
    <property type="project" value="TreeGrafter"/>
</dbReference>